<evidence type="ECO:0000256" key="1">
    <source>
        <dbReference type="SAM" id="MobiDB-lite"/>
    </source>
</evidence>
<protein>
    <submittedName>
        <fullName evidence="2">Uncharacterized protein</fullName>
    </submittedName>
</protein>
<feature type="region of interest" description="Disordered" evidence="1">
    <location>
        <begin position="192"/>
        <end position="212"/>
    </location>
</feature>
<organism evidence="2 3">
    <name type="scientific">Bifiguratus adelaidae</name>
    <dbReference type="NCBI Taxonomy" id="1938954"/>
    <lineage>
        <taxon>Eukaryota</taxon>
        <taxon>Fungi</taxon>
        <taxon>Fungi incertae sedis</taxon>
        <taxon>Mucoromycota</taxon>
        <taxon>Mucoromycotina</taxon>
        <taxon>Endogonomycetes</taxon>
        <taxon>Endogonales</taxon>
        <taxon>Endogonales incertae sedis</taxon>
        <taxon>Bifiguratus</taxon>
    </lineage>
</organism>
<feature type="compositionally biased region" description="Low complexity" evidence="1">
    <location>
        <begin position="192"/>
        <end position="204"/>
    </location>
</feature>
<keyword evidence="3" id="KW-1185">Reference proteome</keyword>
<reference evidence="2 3" key="1">
    <citation type="journal article" date="2017" name="Mycologia">
        <title>Bifiguratus adelaidae, gen. et sp. nov., a new member of Mucoromycotina in endophytic and soil-dwelling habitats.</title>
        <authorList>
            <person name="Torres-Cruz T.J."/>
            <person name="Billingsley Tobias T.L."/>
            <person name="Almatruk M."/>
            <person name="Hesse C."/>
            <person name="Kuske C.R."/>
            <person name="Desiro A."/>
            <person name="Benucci G.M."/>
            <person name="Bonito G."/>
            <person name="Stajich J.E."/>
            <person name="Dunlap C."/>
            <person name="Arnold A.E."/>
            <person name="Porras-Alfaro A."/>
        </authorList>
    </citation>
    <scope>NUCLEOTIDE SEQUENCE [LARGE SCALE GENOMIC DNA]</scope>
    <source>
        <strain evidence="2 3">AZ0501</strain>
    </source>
</reference>
<evidence type="ECO:0000313" key="2">
    <source>
        <dbReference type="EMBL" id="OZJ06470.1"/>
    </source>
</evidence>
<dbReference type="Proteomes" id="UP000242875">
    <property type="component" value="Unassembled WGS sequence"/>
</dbReference>
<gene>
    <name evidence="2" type="ORF">BZG36_00536</name>
</gene>
<dbReference type="AlphaFoldDB" id="A0A261Y752"/>
<evidence type="ECO:0000313" key="3">
    <source>
        <dbReference type="Proteomes" id="UP000242875"/>
    </source>
</evidence>
<proteinExistence type="predicted"/>
<sequence>MLAGRAYLTPAAPADWKYLRVAQVTGNPGVLPIPESQPTKNCHEYLDGRAVNLDATLKRQQRTQYLDAVAALGRARTVKRLIQEGSFESQQLRNASTLPQVLEEDEEPIKNGISGKRTHPSGCYSEAKPIIALADPGKAQNRRPSHGLKPRSRSTSLASITSEAVYGIFVDMDDAGVKKGAYTTGLIPLSSPSVPNMSSSSSSIKGKEKEVSSMDDMTVQGSLFSEQLRNAMSDSVSFQESFLSYPEYLEEPYMDNNFRHSSVYTFQEHDNHTSSLHRTTSAPAGASFAFQPSADTATTSSSNLLDNPRRGSSIYRRSALHGDTPLDIQTTHVTSGYTVIFGEHTSSMSVSDLRASTLLRDLAARHALESPRKLKKSESCKVG</sequence>
<dbReference type="EMBL" id="MVBO01000003">
    <property type="protein sequence ID" value="OZJ06470.1"/>
    <property type="molecule type" value="Genomic_DNA"/>
</dbReference>
<feature type="compositionally biased region" description="Basic residues" evidence="1">
    <location>
        <begin position="140"/>
        <end position="152"/>
    </location>
</feature>
<accession>A0A261Y752</accession>
<name>A0A261Y752_9FUNG</name>
<comment type="caution">
    <text evidence="2">The sequence shown here is derived from an EMBL/GenBank/DDBJ whole genome shotgun (WGS) entry which is preliminary data.</text>
</comment>
<feature type="region of interest" description="Disordered" evidence="1">
    <location>
        <begin position="136"/>
        <end position="155"/>
    </location>
</feature>